<evidence type="ECO:0000313" key="3">
    <source>
        <dbReference type="Proteomes" id="UP001180825"/>
    </source>
</evidence>
<name>A0ABU2A5U7_9BURK</name>
<dbReference type="Proteomes" id="UP001180825">
    <property type="component" value="Unassembled WGS sequence"/>
</dbReference>
<dbReference type="RefSeq" id="WP_310325631.1">
    <property type="nucleotide sequence ID" value="NZ_JAVDXV010000002.1"/>
</dbReference>
<proteinExistence type="predicted"/>
<sequence length="146" mass="14572">MKPATLPHPSPLWRVGLPALLALLLAADAARSGSAMAQASARVVEPVAITAWLGTPVSVQDLLLARDAPAGPATGDLVPRMPAASPPPPLPRLPAATILGAVESRSPFAIDMAQSAGSLARGPAAAVSAAADHDGDSPLVITVAFN</sequence>
<comment type="caution">
    <text evidence="2">The sequence shown here is derived from an EMBL/GenBank/DDBJ whole genome shotgun (WGS) entry which is preliminary data.</text>
</comment>
<evidence type="ECO:0000313" key="2">
    <source>
        <dbReference type="EMBL" id="MDR7331857.1"/>
    </source>
</evidence>
<accession>A0ABU2A5U7</accession>
<feature type="signal peptide" evidence="1">
    <location>
        <begin position="1"/>
        <end position="37"/>
    </location>
</feature>
<feature type="chain" id="PRO_5045567200" evidence="1">
    <location>
        <begin position="38"/>
        <end position="146"/>
    </location>
</feature>
<organism evidence="2 3">
    <name type="scientific">Roseateles asaccharophilus</name>
    <dbReference type="NCBI Taxonomy" id="582607"/>
    <lineage>
        <taxon>Bacteria</taxon>
        <taxon>Pseudomonadati</taxon>
        <taxon>Pseudomonadota</taxon>
        <taxon>Betaproteobacteria</taxon>
        <taxon>Burkholderiales</taxon>
        <taxon>Sphaerotilaceae</taxon>
        <taxon>Roseateles</taxon>
    </lineage>
</organism>
<keyword evidence="1" id="KW-0732">Signal</keyword>
<evidence type="ECO:0000256" key="1">
    <source>
        <dbReference type="SAM" id="SignalP"/>
    </source>
</evidence>
<dbReference type="EMBL" id="JAVDXV010000002">
    <property type="protein sequence ID" value="MDR7331857.1"/>
    <property type="molecule type" value="Genomic_DNA"/>
</dbReference>
<protein>
    <submittedName>
        <fullName evidence="2">Uncharacterized protein</fullName>
    </submittedName>
</protein>
<reference evidence="2 3" key="1">
    <citation type="submission" date="2023-07" db="EMBL/GenBank/DDBJ databases">
        <title>Sorghum-associated microbial communities from plants grown in Nebraska, USA.</title>
        <authorList>
            <person name="Schachtman D."/>
        </authorList>
    </citation>
    <scope>NUCLEOTIDE SEQUENCE [LARGE SCALE GENOMIC DNA]</scope>
    <source>
        <strain evidence="2 3">BE316</strain>
    </source>
</reference>
<gene>
    <name evidence="2" type="ORF">J2X21_000983</name>
</gene>
<keyword evidence="3" id="KW-1185">Reference proteome</keyword>